<evidence type="ECO:0000313" key="2">
    <source>
        <dbReference type="Proteomes" id="UP000011115"/>
    </source>
</evidence>
<organism evidence="1 2">
    <name type="scientific">Solanum tuberosum</name>
    <name type="common">Potato</name>
    <dbReference type="NCBI Taxonomy" id="4113"/>
    <lineage>
        <taxon>Eukaryota</taxon>
        <taxon>Viridiplantae</taxon>
        <taxon>Streptophyta</taxon>
        <taxon>Embryophyta</taxon>
        <taxon>Tracheophyta</taxon>
        <taxon>Spermatophyta</taxon>
        <taxon>Magnoliopsida</taxon>
        <taxon>eudicotyledons</taxon>
        <taxon>Gunneridae</taxon>
        <taxon>Pentapetalae</taxon>
        <taxon>asterids</taxon>
        <taxon>lamiids</taxon>
        <taxon>Solanales</taxon>
        <taxon>Solanaceae</taxon>
        <taxon>Solanoideae</taxon>
        <taxon>Solaneae</taxon>
        <taxon>Solanum</taxon>
    </lineage>
</organism>
<dbReference type="Gramene" id="PGSC0003DMT400035323">
    <property type="protein sequence ID" value="PGSC0003DMT400035323"/>
    <property type="gene ID" value="PGSC0003DMG400013572"/>
</dbReference>
<keyword evidence="2" id="KW-1185">Reference proteome</keyword>
<proteinExistence type="predicted"/>
<name>M1B247_SOLTU</name>
<sequence>MVGLLKKVRVRANSSPFLPLNSTIQSLRKILLIVFHWSTSRVSSPFLAEACN</sequence>
<dbReference type="ExpressionAtlas" id="M1B247">
    <property type="expression patterns" value="baseline"/>
</dbReference>
<accession>M1B247</accession>
<reference evidence="2" key="1">
    <citation type="journal article" date="2011" name="Nature">
        <title>Genome sequence and analysis of the tuber crop potato.</title>
        <authorList>
            <consortium name="The Potato Genome Sequencing Consortium"/>
        </authorList>
    </citation>
    <scope>NUCLEOTIDE SEQUENCE [LARGE SCALE GENOMIC DNA]</scope>
    <source>
        <strain evidence="2">cv. DM1-3 516 R44</strain>
    </source>
</reference>
<dbReference type="EnsemblPlants" id="PGSC0003DMT400035323">
    <property type="protein sequence ID" value="PGSC0003DMT400035323"/>
    <property type="gene ID" value="PGSC0003DMG400013572"/>
</dbReference>
<reference evidence="1" key="2">
    <citation type="submission" date="2015-06" db="UniProtKB">
        <authorList>
            <consortium name="EnsemblPlants"/>
        </authorList>
    </citation>
    <scope>IDENTIFICATION</scope>
    <source>
        <strain evidence="1">DM1-3 516 R44</strain>
    </source>
</reference>
<dbReference type="Proteomes" id="UP000011115">
    <property type="component" value="Unassembled WGS sequence"/>
</dbReference>
<evidence type="ECO:0000313" key="1">
    <source>
        <dbReference type="EnsemblPlants" id="PGSC0003DMT400035323"/>
    </source>
</evidence>
<protein>
    <submittedName>
        <fullName evidence="1">Eukaryotic translation initiation factor 3 subunit</fullName>
    </submittedName>
</protein>
<dbReference type="AlphaFoldDB" id="M1B247"/>
<dbReference type="OrthoDB" id="337745at2759"/>
<dbReference type="HOGENOM" id="CLU_3091119_0_0_1"/>
<gene>
    <name evidence="1" type="primary">LOC102585284</name>
</gene>